<evidence type="ECO:0000313" key="2">
    <source>
        <dbReference type="EMBL" id="KAJ4974710.1"/>
    </source>
</evidence>
<feature type="region of interest" description="Disordered" evidence="1">
    <location>
        <begin position="18"/>
        <end position="225"/>
    </location>
</feature>
<organism evidence="2 3">
    <name type="scientific">Protea cynaroides</name>
    <dbReference type="NCBI Taxonomy" id="273540"/>
    <lineage>
        <taxon>Eukaryota</taxon>
        <taxon>Viridiplantae</taxon>
        <taxon>Streptophyta</taxon>
        <taxon>Embryophyta</taxon>
        <taxon>Tracheophyta</taxon>
        <taxon>Spermatophyta</taxon>
        <taxon>Magnoliopsida</taxon>
        <taxon>Proteales</taxon>
        <taxon>Proteaceae</taxon>
        <taxon>Protea</taxon>
    </lineage>
</organism>
<feature type="region of interest" description="Disordered" evidence="1">
    <location>
        <begin position="289"/>
        <end position="321"/>
    </location>
</feature>
<feature type="compositionally biased region" description="Polar residues" evidence="1">
    <location>
        <begin position="101"/>
        <end position="126"/>
    </location>
</feature>
<evidence type="ECO:0000313" key="3">
    <source>
        <dbReference type="Proteomes" id="UP001141806"/>
    </source>
</evidence>
<accession>A0A9Q0QWJ7</accession>
<dbReference type="AlphaFoldDB" id="A0A9Q0QWJ7"/>
<name>A0A9Q0QWJ7_9MAGN</name>
<gene>
    <name evidence="2" type="ORF">NE237_007884</name>
</gene>
<protein>
    <submittedName>
        <fullName evidence="2">Uncharacterized protein</fullName>
    </submittedName>
</protein>
<comment type="caution">
    <text evidence="2">The sequence shown here is derived from an EMBL/GenBank/DDBJ whole genome shotgun (WGS) entry which is preliminary data.</text>
</comment>
<feature type="compositionally biased region" description="Basic and acidic residues" evidence="1">
    <location>
        <begin position="35"/>
        <end position="48"/>
    </location>
</feature>
<proteinExistence type="predicted"/>
<dbReference type="Proteomes" id="UP001141806">
    <property type="component" value="Unassembled WGS sequence"/>
</dbReference>
<evidence type="ECO:0000256" key="1">
    <source>
        <dbReference type="SAM" id="MobiDB-lite"/>
    </source>
</evidence>
<dbReference type="EMBL" id="JAMYWD010000004">
    <property type="protein sequence ID" value="KAJ4974710.1"/>
    <property type="molecule type" value="Genomic_DNA"/>
</dbReference>
<sequence>MRTYDPIPYSHLTKLDLNNLDDSDEERLVPGSSGSRDDHLSGPDKLVDESENEGSVVREGLDPSEIACMLAAQSQGPKQRKRPAIGTNKGVKKTQVMKVTASKSTATRRGSETTMEGSTELSTSRETIGEAASRGENLANQQEDLVGIPPPAIPGDRASEGRLPQGEVLSDPVQHSANPTRREEIPVPGSKLIRESPAQSPSTGSLKVCRPGGKSQRVSSSPGGAYWPHWMIGKDSNPLDLEVARQLVAEICLPSAENFYLRSERAELYSILETDVVWELVLQGKRESDGGTRQFEAGKRYPVSSPPHRERATGGKSSRRERRCCYGEEMFRGGLTVEKAKFKLLALQIEDLTRKYENLAA</sequence>
<reference evidence="2" key="1">
    <citation type="journal article" date="2023" name="Plant J.">
        <title>The genome of the king protea, Protea cynaroides.</title>
        <authorList>
            <person name="Chang J."/>
            <person name="Duong T.A."/>
            <person name="Schoeman C."/>
            <person name="Ma X."/>
            <person name="Roodt D."/>
            <person name="Barker N."/>
            <person name="Li Z."/>
            <person name="Van de Peer Y."/>
            <person name="Mizrachi E."/>
        </authorList>
    </citation>
    <scope>NUCLEOTIDE SEQUENCE</scope>
    <source>
        <tissue evidence="2">Young leaves</tissue>
    </source>
</reference>
<keyword evidence="3" id="KW-1185">Reference proteome</keyword>